<dbReference type="PANTHER" id="PTHR42939">
    <property type="entry name" value="ABC TRANSPORTER ATP-BINDING PROTEIN ALBC-RELATED"/>
    <property type="match status" value="1"/>
</dbReference>
<dbReference type="PROSITE" id="PS50893">
    <property type="entry name" value="ABC_TRANSPORTER_2"/>
    <property type="match status" value="1"/>
</dbReference>
<keyword evidence="6" id="KW-1185">Reference proteome</keyword>
<dbReference type="GO" id="GO:0005524">
    <property type="term" value="F:ATP binding"/>
    <property type="evidence" value="ECO:0007669"/>
    <property type="project" value="UniProtKB-KW"/>
</dbReference>
<evidence type="ECO:0000256" key="1">
    <source>
        <dbReference type="ARBA" id="ARBA00022448"/>
    </source>
</evidence>
<gene>
    <name evidence="5" type="ORF">G3569_14605</name>
</gene>
<dbReference type="InterPro" id="IPR003593">
    <property type="entry name" value="AAA+_ATPase"/>
</dbReference>
<organism evidence="5 6">
    <name type="scientific">Fodinibius halophilus</name>
    <dbReference type="NCBI Taxonomy" id="1736908"/>
    <lineage>
        <taxon>Bacteria</taxon>
        <taxon>Pseudomonadati</taxon>
        <taxon>Balneolota</taxon>
        <taxon>Balneolia</taxon>
        <taxon>Balneolales</taxon>
        <taxon>Balneolaceae</taxon>
        <taxon>Fodinibius</taxon>
    </lineage>
</organism>
<dbReference type="EMBL" id="JAALLS010000022">
    <property type="protein sequence ID" value="NGP89587.1"/>
    <property type="molecule type" value="Genomic_DNA"/>
</dbReference>
<comment type="caution">
    <text evidence="5">The sequence shown here is derived from an EMBL/GenBank/DDBJ whole genome shotgun (WGS) entry which is preliminary data.</text>
</comment>
<dbReference type="InterPro" id="IPR027417">
    <property type="entry name" value="P-loop_NTPase"/>
</dbReference>
<dbReference type="InterPro" id="IPR003439">
    <property type="entry name" value="ABC_transporter-like_ATP-bd"/>
</dbReference>
<accession>A0A6M1T645</accession>
<name>A0A6M1T645_9BACT</name>
<dbReference type="GO" id="GO:0016887">
    <property type="term" value="F:ATP hydrolysis activity"/>
    <property type="evidence" value="ECO:0007669"/>
    <property type="project" value="InterPro"/>
</dbReference>
<proteinExistence type="predicted"/>
<dbReference type="Proteomes" id="UP000479132">
    <property type="component" value="Unassembled WGS sequence"/>
</dbReference>
<evidence type="ECO:0000313" key="6">
    <source>
        <dbReference type="Proteomes" id="UP000479132"/>
    </source>
</evidence>
<reference evidence="5 6" key="1">
    <citation type="submission" date="2020-02" db="EMBL/GenBank/DDBJ databases">
        <title>Aliifodinibius halophilus 2W32, complete genome.</title>
        <authorList>
            <person name="Li Y."/>
            <person name="Wu S."/>
        </authorList>
    </citation>
    <scope>NUCLEOTIDE SEQUENCE [LARGE SCALE GENOMIC DNA]</scope>
    <source>
        <strain evidence="5 6">2W32</strain>
    </source>
</reference>
<dbReference type="SMART" id="SM00382">
    <property type="entry name" value="AAA"/>
    <property type="match status" value="1"/>
</dbReference>
<keyword evidence="2" id="KW-0547">Nucleotide-binding</keyword>
<dbReference type="AlphaFoldDB" id="A0A6M1T645"/>
<dbReference type="CDD" id="cd03230">
    <property type="entry name" value="ABC_DR_subfamily_A"/>
    <property type="match status" value="1"/>
</dbReference>
<dbReference type="Gene3D" id="3.40.50.300">
    <property type="entry name" value="P-loop containing nucleotide triphosphate hydrolases"/>
    <property type="match status" value="1"/>
</dbReference>
<dbReference type="Pfam" id="PF00005">
    <property type="entry name" value="ABC_tran"/>
    <property type="match status" value="1"/>
</dbReference>
<evidence type="ECO:0000259" key="4">
    <source>
        <dbReference type="PROSITE" id="PS50893"/>
    </source>
</evidence>
<dbReference type="SUPFAM" id="SSF52540">
    <property type="entry name" value="P-loop containing nucleoside triphosphate hydrolases"/>
    <property type="match status" value="1"/>
</dbReference>
<feature type="domain" description="ABC transporter" evidence="4">
    <location>
        <begin position="2"/>
        <end position="218"/>
    </location>
</feature>
<keyword evidence="1" id="KW-0813">Transport</keyword>
<dbReference type="PANTHER" id="PTHR42939:SF1">
    <property type="entry name" value="ABC TRANSPORTER ATP-BINDING PROTEIN ALBC-RELATED"/>
    <property type="match status" value="1"/>
</dbReference>
<evidence type="ECO:0000256" key="2">
    <source>
        <dbReference type="ARBA" id="ARBA00022741"/>
    </source>
</evidence>
<dbReference type="InterPro" id="IPR051782">
    <property type="entry name" value="ABC_Transporter_VariousFunc"/>
</dbReference>
<sequence length="228" mass="26009">MLELKNLTFNYDKVPVLEDISVQLNVGKVYGILGPNGAGKTTLFEVIAGRQSLQDGVLNYQGESISIHDIGYLETVPYFYPRMTGAEYLQLHQVRNPDFKIDEWNEIFNLPLYQLVDSYSSGMKKKLAIMGMICLDRPIMLLDEPFNNLDLEANQFVAQLLRLLADKGKIIVLSSHFVEVLTTVCDTIYPLQNGQLGEPIERSNFEQWKEKYRKSEVEEAINLADKLL</sequence>
<keyword evidence="3 5" id="KW-0067">ATP-binding</keyword>
<dbReference type="RefSeq" id="WP_165270496.1">
    <property type="nucleotide sequence ID" value="NZ_JAALLS010000022.1"/>
</dbReference>
<evidence type="ECO:0000256" key="3">
    <source>
        <dbReference type="ARBA" id="ARBA00022840"/>
    </source>
</evidence>
<protein>
    <submittedName>
        <fullName evidence="5">ATP-binding cassette domain-containing protein</fullName>
    </submittedName>
</protein>
<evidence type="ECO:0000313" key="5">
    <source>
        <dbReference type="EMBL" id="NGP89587.1"/>
    </source>
</evidence>